<dbReference type="EMBL" id="JARBHB010000005">
    <property type="protein sequence ID" value="KAJ8882921.1"/>
    <property type="molecule type" value="Genomic_DNA"/>
</dbReference>
<evidence type="ECO:0000313" key="2">
    <source>
        <dbReference type="Proteomes" id="UP001159363"/>
    </source>
</evidence>
<dbReference type="Proteomes" id="UP001159363">
    <property type="component" value="Chromosome 4"/>
</dbReference>
<comment type="caution">
    <text evidence="1">The sequence shown here is derived from an EMBL/GenBank/DDBJ whole genome shotgun (WGS) entry which is preliminary data.</text>
</comment>
<keyword evidence="2" id="KW-1185">Reference proteome</keyword>
<organism evidence="1 2">
    <name type="scientific">Dryococelus australis</name>
    <dbReference type="NCBI Taxonomy" id="614101"/>
    <lineage>
        <taxon>Eukaryota</taxon>
        <taxon>Metazoa</taxon>
        <taxon>Ecdysozoa</taxon>
        <taxon>Arthropoda</taxon>
        <taxon>Hexapoda</taxon>
        <taxon>Insecta</taxon>
        <taxon>Pterygota</taxon>
        <taxon>Neoptera</taxon>
        <taxon>Polyneoptera</taxon>
        <taxon>Phasmatodea</taxon>
        <taxon>Verophasmatodea</taxon>
        <taxon>Anareolatae</taxon>
        <taxon>Phasmatidae</taxon>
        <taxon>Eurycanthinae</taxon>
        <taxon>Dryococelus</taxon>
    </lineage>
</organism>
<gene>
    <name evidence="1" type="ORF">PR048_014760</name>
</gene>
<reference evidence="1 2" key="1">
    <citation type="submission" date="2023-02" db="EMBL/GenBank/DDBJ databases">
        <title>LHISI_Scaffold_Assembly.</title>
        <authorList>
            <person name="Stuart O.P."/>
            <person name="Cleave R."/>
            <person name="Magrath M.J.L."/>
            <person name="Mikheyev A.S."/>
        </authorList>
    </citation>
    <scope>NUCLEOTIDE SEQUENCE [LARGE SCALE GENOMIC DNA]</scope>
    <source>
        <strain evidence="1">Daus_M_001</strain>
        <tissue evidence="1">Leg muscle</tissue>
    </source>
</reference>
<protein>
    <submittedName>
        <fullName evidence="1">Uncharacterized protein</fullName>
    </submittedName>
</protein>
<sequence>MVRSEEDVALINDTLSAFTRAATARVNSAKTKLLDLRPEPHALRQVSPHVKTDKLRTLGIGFMQYYEQMIKCDWDSVVHNIRCSLLTARLRNINIIQRAYITLMTDASYVIAVIQHFIVLPVVSIPVPYGPGVDVALYKDLMWQLMTYMKRQSAALV</sequence>
<name>A0ABQ9HFH3_9NEOP</name>
<accession>A0ABQ9HFH3</accession>
<evidence type="ECO:0000313" key="1">
    <source>
        <dbReference type="EMBL" id="KAJ8882921.1"/>
    </source>
</evidence>
<proteinExistence type="predicted"/>